<keyword evidence="11" id="KW-1185">Reference proteome</keyword>
<dbReference type="InterPro" id="IPR003399">
    <property type="entry name" value="Mce/MlaD"/>
</dbReference>
<evidence type="ECO:0000256" key="1">
    <source>
        <dbReference type="ARBA" id="ARBA00004533"/>
    </source>
</evidence>
<dbReference type="PANTHER" id="PTHR30462">
    <property type="entry name" value="INTERMEMBRANE TRANSPORT PROTEIN PQIB-RELATED"/>
    <property type="match status" value="1"/>
</dbReference>
<dbReference type="PANTHER" id="PTHR30462:SF2">
    <property type="entry name" value="INTERMEMBRANE TRANSPORT PROTEIN PQIB"/>
    <property type="match status" value="1"/>
</dbReference>
<comment type="caution">
    <text evidence="10">The sequence shown here is derived from an EMBL/GenBank/DDBJ whole genome shotgun (WGS) entry which is preliminary data.</text>
</comment>
<keyword evidence="6 8" id="KW-0472">Membrane</keyword>
<feature type="transmembrane region" description="Helical" evidence="8">
    <location>
        <begin position="32"/>
        <end position="49"/>
    </location>
</feature>
<dbReference type="Proteomes" id="UP001430614">
    <property type="component" value="Unassembled WGS sequence"/>
</dbReference>
<organism evidence="10 11">
    <name type="scientific">Paraburkholderia translucens</name>
    <dbReference type="NCBI Taxonomy" id="2886945"/>
    <lineage>
        <taxon>Bacteria</taxon>
        <taxon>Pseudomonadati</taxon>
        <taxon>Pseudomonadota</taxon>
        <taxon>Betaproteobacteria</taxon>
        <taxon>Burkholderiales</taxon>
        <taxon>Burkholderiaceae</taxon>
        <taxon>Paraburkholderia</taxon>
    </lineage>
</organism>
<evidence type="ECO:0000256" key="3">
    <source>
        <dbReference type="ARBA" id="ARBA00022519"/>
    </source>
</evidence>
<evidence type="ECO:0000259" key="9">
    <source>
        <dbReference type="Pfam" id="PF02470"/>
    </source>
</evidence>
<evidence type="ECO:0000256" key="5">
    <source>
        <dbReference type="ARBA" id="ARBA00022989"/>
    </source>
</evidence>
<sequence>MSDGAHLSPEPERKPDFPGADGVPRSRWRLQIVWLVPILAVLIGAWLATKAVVEKGPTITISFLSAEGLEAGKTKIKFKDVDIGIIKSVVLTHDHARVIATADINKDATDMLVDNTRFWVVRPRISGGTVSGIGTLLSGSYVGVDVGNSKTGRRDFVGLEVPPVIESSEPGREFVLKSSNMGSLDVGSPVYFRRLQVGQVSAYKLDPDGHGVTLHVFINAPYDRFVLGDTRFWHASGVDVAVSSNGIQVNTQSLVSILIGGIAFESPPGMPDEAVAATESTFTLFPDRAAAMKAHYHIVVKYVADFTESVRGLTVGASVEFRGIVVGEVTAIYTRFDPKTDKFTVPVEIDLYPEMFTSRFETNAGGRLSNDPHALADRLVARGLRLQLRTGNLLTGQLYVAADFFPDAPKATVNWASSPPELPTIAGHLQALQDNVTQLLAKLNALPIEAIGKNTQETLASAKTLLDDLDTVIVPQARGTLAAAHTALDSANNALKPESPLQENAADAVQQLARAATAFRTLADYLERHPEALIRGKQQESHP</sequence>
<feature type="region of interest" description="Disordered" evidence="7">
    <location>
        <begin position="1"/>
        <end position="20"/>
    </location>
</feature>
<proteinExistence type="predicted"/>
<keyword evidence="3" id="KW-0997">Cell inner membrane</keyword>
<evidence type="ECO:0000313" key="10">
    <source>
        <dbReference type="EMBL" id="MCC8403222.1"/>
    </source>
</evidence>
<dbReference type="Pfam" id="PF02470">
    <property type="entry name" value="MlaD"/>
    <property type="match status" value="3"/>
</dbReference>
<feature type="domain" description="Mce/MlaD" evidence="9">
    <location>
        <begin position="301"/>
        <end position="403"/>
    </location>
</feature>
<dbReference type="InterPro" id="IPR051800">
    <property type="entry name" value="PqiA-PqiB_transport"/>
</dbReference>
<keyword evidence="4 8" id="KW-0812">Transmembrane</keyword>
<keyword evidence="5 8" id="KW-1133">Transmembrane helix</keyword>
<reference evidence="10 11" key="1">
    <citation type="submission" date="2021-11" db="EMBL/GenBank/DDBJ databases">
        <authorList>
            <person name="Oh E.-T."/>
            <person name="Kim S.-B."/>
        </authorList>
    </citation>
    <scope>NUCLEOTIDE SEQUENCE [LARGE SCALE GENOMIC DNA]</scope>
    <source>
        <strain evidence="10 11">MMS20-SJTN17</strain>
    </source>
</reference>
<evidence type="ECO:0000256" key="2">
    <source>
        <dbReference type="ARBA" id="ARBA00022475"/>
    </source>
</evidence>
<dbReference type="EMBL" id="JAJITC010000007">
    <property type="protein sequence ID" value="MCC8403222.1"/>
    <property type="molecule type" value="Genomic_DNA"/>
</dbReference>
<evidence type="ECO:0000256" key="7">
    <source>
        <dbReference type="SAM" id="MobiDB-lite"/>
    </source>
</evidence>
<evidence type="ECO:0000313" key="11">
    <source>
        <dbReference type="Proteomes" id="UP001430614"/>
    </source>
</evidence>
<feature type="domain" description="Mce/MlaD" evidence="9">
    <location>
        <begin position="171"/>
        <end position="246"/>
    </location>
</feature>
<evidence type="ECO:0000256" key="6">
    <source>
        <dbReference type="ARBA" id="ARBA00023136"/>
    </source>
</evidence>
<evidence type="ECO:0000256" key="8">
    <source>
        <dbReference type="SAM" id="Phobius"/>
    </source>
</evidence>
<evidence type="ECO:0000256" key="4">
    <source>
        <dbReference type="ARBA" id="ARBA00022692"/>
    </source>
</evidence>
<gene>
    <name evidence="10" type="ORF">LJ655_15220</name>
</gene>
<protein>
    <submittedName>
        <fullName evidence="10">MlaD family protein</fullName>
    </submittedName>
</protein>
<name>A0ABS8KEN1_9BURK</name>
<accession>A0ABS8KEN1</accession>
<dbReference type="RefSeq" id="WP_230562077.1">
    <property type="nucleotide sequence ID" value="NZ_JAJITC010000007.1"/>
</dbReference>
<keyword evidence="2" id="KW-1003">Cell membrane</keyword>
<comment type="subcellular location">
    <subcellularLocation>
        <location evidence="1">Cell inner membrane</location>
    </subcellularLocation>
</comment>
<feature type="domain" description="Mce/MlaD" evidence="9">
    <location>
        <begin position="56"/>
        <end position="146"/>
    </location>
</feature>